<gene>
    <name evidence="2" type="ORF">SIL82_12685</name>
</gene>
<evidence type="ECO:0000313" key="3">
    <source>
        <dbReference type="Proteomes" id="UP001279660"/>
    </source>
</evidence>
<reference evidence="2 3" key="1">
    <citation type="submission" date="2023-11" db="EMBL/GenBank/DDBJ databases">
        <title>MicrobeMod: A computational toolkit for identifying prokaryotic methylation and restriction-modification with nanopore sequencing.</title>
        <authorList>
            <person name="Crits-Christoph A."/>
            <person name="Kang S.C."/>
            <person name="Lee H."/>
            <person name="Ostrov N."/>
        </authorList>
    </citation>
    <scope>NUCLEOTIDE SEQUENCE [LARGE SCALE GENOMIC DNA]</scope>
    <source>
        <strain evidence="2 3">ATCC 14820</strain>
    </source>
</reference>
<proteinExistence type="predicted"/>
<organism evidence="2 3">
    <name type="scientific">Sphingomonas echinoides</name>
    <dbReference type="NCBI Taxonomy" id="59803"/>
    <lineage>
        <taxon>Bacteria</taxon>
        <taxon>Pseudomonadati</taxon>
        <taxon>Pseudomonadota</taxon>
        <taxon>Alphaproteobacteria</taxon>
        <taxon>Sphingomonadales</taxon>
        <taxon>Sphingomonadaceae</taxon>
        <taxon>Sphingomonas</taxon>
    </lineage>
</organism>
<dbReference type="PANTHER" id="PTHR42889:SF1">
    <property type="entry name" value="BLR3681 PROTEIN"/>
    <property type="match status" value="1"/>
</dbReference>
<dbReference type="Pfam" id="PF04909">
    <property type="entry name" value="Amidohydro_2"/>
    <property type="match status" value="1"/>
</dbReference>
<keyword evidence="3" id="KW-1185">Reference proteome</keyword>
<dbReference type="InterPro" id="IPR006680">
    <property type="entry name" value="Amidohydro-rel"/>
</dbReference>
<sequence length="357" mass="39406">MTRRVIVDAVFHPWNLSPENQNPAARAQLDAVHASHKLSLDDANRRYELTDGEIFSDISFDALAAAEFVESPVDLAVIHSLPCLGFTTGNVTDPDRAAALRDRHPDRFRLYATVGTPIGKGAIDELRRQVDTFGVDGLKLYPALYYDNQATGWRLDGEDFATPLLEAAREMGITRVAIHKALWLEPAPRSAFDIDDMDSPLARFSDMTFEMVHGGTAFLDQTIELMRRHPNLYLTLETTFSYILVKPRVFDKVMGRLIQAVGSDRLLFASGNNLAHPAPLLAAFDGYQFADAHLDEFGIEPLTDRDRANILGDNALRLHGLDPAAVIAATADDAFARERAAGIPEPWSALRTTNVPA</sequence>
<protein>
    <submittedName>
        <fullName evidence="2">Amidohydrolase family protein</fullName>
    </submittedName>
</protein>
<feature type="domain" description="Amidohydrolase-related" evidence="1">
    <location>
        <begin position="92"/>
        <end position="320"/>
    </location>
</feature>
<evidence type="ECO:0000259" key="1">
    <source>
        <dbReference type="Pfam" id="PF04909"/>
    </source>
</evidence>
<dbReference type="Gene3D" id="3.20.20.140">
    <property type="entry name" value="Metal-dependent hydrolases"/>
    <property type="match status" value="1"/>
</dbReference>
<comment type="caution">
    <text evidence="2">The sequence shown here is derived from an EMBL/GenBank/DDBJ whole genome shotgun (WGS) entry which is preliminary data.</text>
</comment>
<dbReference type="Proteomes" id="UP001279660">
    <property type="component" value="Unassembled WGS sequence"/>
</dbReference>
<name>A0ABU4PNX4_9SPHN</name>
<evidence type="ECO:0000313" key="2">
    <source>
        <dbReference type="EMBL" id="MDX5985119.1"/>
    </source>
</evidence>
<dbReference type="RefSeq" id="WP_010402395.1">
    <property type="nucleotide sequence ID" value="NZ_JAWXXV010000001.1"/>
</dbReference>
<dbReference type="SUPFAM" id="SSF51556">
    <property type="entry name" value="Metallo-dependent hydrolases"/>
    <property type="match status" value="1"/>
</dbReference>
<accession>A0ABU4PNX4</accession>
<dbReference type="InterPro" id="IPR032466">
    <property type="entry name" value="Metal_Hydrolase"/>
</dbReference>
<dbReference type="EMBL" id="JAWXXV010000001">
    <property type="protein sequence ID" value="MDX5985119.1"/>
    <property type="molecule type" value="Genomic_DNA"/>
</dbReference>
<dbReference type="PANTHER" id="PTHR42889">
    <property type="entry name" value="BLR3681 PROTEIN"/>
    <property type="match status" value="1"/>
</dbReference>